<evidence type="ECO:0000259" key="1">
    <source>
        <dbReference type="Pfam" id="PF24626"/>
    </source>
</evidence>
<dbReference type="PANTHER" id="PTHR46148">
    <property type="entry name" value="CHROMO DOMAIN-CONTAINING PROTEIN"/>
    <property type="match status" value="1"/>
</dbReference>
<sequence>MYKILRRIAPIAYEMKVPHQLSDLHNVFDVSQLRKYVPILDHVLEADDIQVLEDLTVDLDQCEYLMFGLKSFVENILGR</sequence>
<feature type="domain" description="Tf2-1-like SH3-like" evidence="1">
    <location>
        <begin position="2"/>
        <end position="37"/>
    </location>
</feature>
<dbReference type="InterPro" id="IPR056924">
    <property type="entry name" value="SH3_Tf2-1"/>
</dbReference>
<dbReference type="EMBL" id="AP015039">
    <property type="protein sequence ID" value="BAT89669.1"/>
    <property type="molecule type" value="Genomic_DNA"/>
</dbReference>
<keyword evidence="3" id="KW-1185">Reference proteome</keyword>
<name>A0A0S3SA40_PHAAN</name>
<dbReference type="PANTHER" id="PTHR46148:SF60">
    <property type="entry name" value="CHROMO DOMAIN-CONTAINING PROTEIN"/>
    <property type="match status" value="1"/>
</dbReference>
<reference evidence="2 3" key="1">
    <citation type="journal article" date="2015" name="Sci. Rep.">
        <title>The power of single molecule real-time sequencing technology in the de novo assembly of a eukaryotic genome.</title>
        <authorList>
            <person name="Sakai H."/>
            <person name="Naito K."/>
            <person name="Ogiso-Tanaka E."/>
            <person name="Takahashi Y."/>
            <person name="Iseki K."/>
            <person name="Muto C."/>
            <person name="Satou K."/>
            <person name="Teruya K."/>
            <person name="Shiroma A."/>
            <person name="Shimoji M."/>
            <person name="Hirano T."/>
            <person name="Itoh T."/>
            <person name="Kaga A."/>
            <person name="Tomooka N."/>
        </authorList>
    </citation>
    <scope>NUCLEOTIDE SEQUENCE [LARGE SCALE GENOMIC DNA]</scope>
    <source>
        <strain evidence="3">cv. Shumari</strain>
    </source>
</reference>
<dbReference type="Proteomes" id="UP000291084">
    <property type="component" value="Chromosome 6"/>
</dbReference>
<protein>
    <recommendedName>
        <fullName evidence="1">Tf2-1-like SH3-like domain-containing protein</fullName>
    </recommendedName>
</protein>
<dbReference type="Pfam" id="PF24626">
    <property type="entry name" value="SH3_Tf2-1"/>
    <property type="match status" value="1"/>
</dbReference>
<dbReference type="AlphaFoldDB" id="A0A0S3SA40"/>
<proteinExistence type="predicted"/>
<evidence type="ECO:0000313" key="2">
    <source>
        <dbReference type="EMBL" id="BAT89669.1"/>
    </source>
</evidence>
<organism evidence="2 3">
    <name type="scientific">Vigna angularis var. angularis</name>
    <dbReference type="NCBI Taxonomy" id="157739"/>
    <lineage>
        <taxon>Eukaryota</taxon>
        <taxon>Viridiplantae</taxon>
        <taxon>Streptophyta</taxon>
        <taxon>Embryophyta</taxon>
        <taxon>Tracheophyta</taxon>
        <taxon>Spermatophyta</taxon>
        <taxon>Magnoliopsida</taxon>
        <taxon>eudicotyledons</taxon>
        <taxon>Gunneridae</taxon>
        <taxon>Pentapetalae</taxon>
        <taxon>rosids</taxon>
        <taxon>fabids</taxon>
        <taxon>Fabales</taxon>
        <taxon>Fabaceae</taxon>
        <taxon>Papilionoideae</taxon>
        <taxon>50 kb inversion clade</taxon>
        <taxon>NPAAA clade</taxon>
        <taxon>indigoferoid/millettioid clade</taxon>
        <taxon>Phaseoleae</taxon>
        <taxon>Vigna</taxon>
    </lineage>
</organism>
<gene>
    <name evidence="2" type="primary">Vigan.06G068700</name>
    <name evidence="2" type="ORF">VIGAN_06068700</name>
</gene>
<accession>A0A0S3SA40</accession>
<dbReference type="OrthoDB" id="1939135at2759"/>
<evidence type="ECO:0000313" key="3">
    <source>
        <dbReference type="Proteomes" id="UP000291084"/>
    </source>
</evidence>